<dbReference type="OrthoDB" id="66881at2759"/>
<evidence type="ECO:0000313" key="5">
    <source>
        <dbReference type="EMBL" id="QLG70960.1"/>
    </source>
</evidence>
<dbReference type="Proteomes" id="UP000509704">
    <property type="component" value="Chromosome 7"/>
</dbReference>
<keyword evidence="3" id="KW-0274">FAD</keyword>
<dbReference type="Proteomes" id="UP000509704">
    <property type="component" value="Chromosome 1"/>
</dbReference>
<dbReference type="PANTHER" id="PTHR23023">
    <property type="entry name" value="DIMETHYLANILINE MONOOXYGENASE"/>
    <property type="match status" value="1"/>
</dbReference>
<protein>
    <recommendedName>
        <fullName evidence="8">FAD/NAD(P)-binding domain-containing protein</fullName>
    </recommendedName>
</protein>
<evidence type="ECO:0000256" key="3">
    <source>
        <dbReference type="ARBA" id="ARBA00022827"/>
    </source>
</evidence>
<evidence type="ECO:0000256" key="4">
    <source>
        <dbReference type="ARBA" id="ARBA00023002"/>
    </source>
</evidence>
<dbReference type="KEGG" id="zmk:HG535_0A09090"/>
<keyword evidence="7" id="KW-1185">Reference proteome</keyword>
<dbReference type="GO" id="GO:0004499">
    <property type="term" value="F:N,N-dimethylaniline monooxygenase activity"/>
    <property type="evidence" value="ECO:0007669"/>
    <property type="project" value="InterPro"/>
</dbReference>
<dbReference type="Gene3D" id="3.50.50.60">
    <property type="entry name" value="FAD/NAD(P)-binding domain"/>
    <property type="match status" value="2"/>
</dbReference>
<accession>A0A7H9B6D3</accession>
<dbReference type="GO" id="GO:0050660">
    <property type="term" value="F:flavin adenine dinucleotide binding"/>
    <property type="evidence" value="ECO:0007669"/>
    <property type="project" value="InterPro"/>
</dbReference>
<dbReference type="InterPro" id="IPR036188">
    <property type="entry name" value="FAD/NAD-bd_sf"/>
</dbReference>
<dbReference type="RefSeq" id="XP_037142688.1">
    <property type="nucleotide sequence ID" value="XM_037286793.1"/>
</dbReference>
<dbReference type="GeneID" id="59234597"/>
<dbReference type="SUPFAM" id="SSF51905">
    <property type="entry name" value="FAD/NAD(P)-binding domain"/>
    <property type="match status" value="2"/>
</dbReference>
<dbReference type="Pfam" id="PF00743">
    <property type="entry name" value="FMO-like"/>
    <property type="match status" value="2"/>
</dbReference>
<dbReference type="InterPro" id="IPR020946">
    <property type="entry name" value="Flavin_mOase-like"/>
</dbReference>
<comment type="similarity">
    <text evidence="1">Belongs to the FMO family.</text>
</comment>
<reference evidence="6 7" key="1">
    <citation type="submission" date="2020-07" db="EMBL/GenBank/DDBJ databases">
        <title>The yeast mating-type switching endonuclease HO is a domesticated member of an unorthodox homing genetic element family.</title>
        <authorList>
            <person name="Coughlan A.Y."/>
            <person name="Lombardi L."/>
            <person name="Braun-Galleani S."/>
            <person name="Martos A.R."/>
            <person name="Galeote V."/>
            <person name="Bigey F."/>
            <person name="Dequin S."/>
            <person name="Byrne K.P."/>
            <person name="Wolfe K.H."/>
        </authorList>
    </citation>
    <scope>NUCLEOTIDE SEQUENCE [LARGE SCALE GENOMIC DNA]</scope>
    <source>
        <strain evidence="6 7">NRRL Y-6702</strain>
    </source>
</reference>
<gene>
    <name evidence="5" type="ORF">HG535_0A09090</name>
    <name evidence="6" type="ORF">HG535_0G00120</name>
</gene>
<dbReference type="AlphaFoldDB" id="A0A7H9B6D3"/>
<evidence type="ECO:0000256" key="1">
    <source>
        <dbReference type="ARBA" id="ARBA00009183"/>
    </source>
</evidence>
<dbReference type="GO" id="GO:0050661">
    <property type="term" value="F:NADP binding"/>
    <property type="evidence" value="ECO:0007669"/>
    <property type="project" value="InterPro"/>
</dbReference>
<keyword evidence="2" id="KW-0285">Flavoprotein</keyword>
<evidence type="ECO:0000256" key="2">
    <source>
        <dbReference type="ARBA" id="ARBA00022630"/>
    </source>
</evidence>
<sequence length="533" mass="59763">MTVKDGFQINTVAIIGGGAAGITTLFELLNTKNDGSTTIRYKQNGELDNSISNEDPAFSKVVLFEQTAKIGGIWSPSFENPDTISQSMLETERYNDPYVLRPETALPEQFGVEEYTLKNPLETKNHPGSYRWSSSGIYKHLYSNVPSRYLKNSFIPHKDRTGCEGSTRDILEPLVPNGEITNRLLDFAEEHNLAGKVRFNSEVARICKTPDGKKWKLIVKHSTENGLMAQWYTEYFDAIVVATGHYSVPYVPHIKGLSSWNKELPSSVLHSKSYRNPDIFKDKVCLFVGTGLSGIDILQYTFPIAKQVIVSRTTGKEEIYKWLTNAANSDGIIVKPRIKEVIASNGKKIIFEDNSSVDAVDYIIFSTGYHWHYTFLNSEETGVRIFHRNGIPDGSSMIGGLYLNSFAIEDPTLAFVGVTVSPFKWPSFELAAATIAGMWTNNGKLPAKEFQVASEKKKIVERSKSVLYHYYSVSNFPEYVNEASEFLPKGRKSSDIFDENHLDDMNASAATAERLFYQIKNKRILVEATLPTG</sequence>
<proteinExistence type="inferred from homology"/>
<evidence type="ECO:0000313" key="7">
    <source>
        <dbReference type="Proteomes" id="UP000509704"/>
    </source>
</evidence>
<dbReference type="EMBL" id="CP058604">
    <property type="protein sequence ID" value="QLG70960.1"/>
    <property type="molecule type" value="Genomic_DNA"/>
</dbReference>
<dbReference type="EMBL" id="CP058610">
    <property type="protein sequence ID" value="QLG74127.1"/>
    <property type="molecule type" value="Genomic_DNA"/>
</dbReference>
<evidence type="ECO:0000313" key="6">
    <source>
        <dbReference type="EMBL" id="QLG74127.1"/>
    </source>
</evidence>
<evidence type="ECO:0008006" key="8">
    <source>
        <dbReference type="Google" id="ProtNLM"/>
    </source>
</evidence>
<name>A0A7H9B6D3_ZYGMR</name>
<organism evidence="6 7">
    <name type="scientific">Zygotorulaspora mrakii</name>
    <name type="common">Zygosaccharomyces mrakii</name>
    <dbReference type="NCBI Taxonomy" id="42260"/>
    <lineage>
        <taxon>Eukaryota</taxon>
        <taxon>Fungi</taxon>
        <taxon>Dikarya</taxon>
        <taxon>Ascomycota</taxon>
        <taxon>Saccharomycotina</taxon>
        <taxon>Saccharomycetes</taxon>
        <taxon>Saccharomycetales</taxon>
        <taxon>Saccharomycetaceae</taxon>
        <taxon>Zygotorulaspora</taxon>
    </lineage>
</organism>
<dbReference type="InterPro" id="IPR050346">
    <property type="entry name" value="FMO-like"/>
</dbReference>
<keyword evidence="4" id="KW-0560">Oxidoreductase</keyword>